<dbReference type="PROSITE" id="PS51635">
    <property type="entry name" value="PNPLA"/>
    <property type="match status" value="1"/>
</dbReference>
<reference evidence="6 7" key="1">
    <citation type="journal article" date="2016" name="Mol. Biol. Evol.">
        <title>Comparative Genomics of Early-Diverging Mushroom-Forming Fungi Provides Insights into the Origins of Lignocellulose Decay Capabilities.</title>
        <authorList>
            <person name="Nagy L.G."/>
            <person name="Riley R."/>
            <person name="Tritt A."/>
            <person name="Adam C."/>
            <person name="Daum C."/>
            <person name="Floudas D."/>
            <person name="Sun H."/>
            <person name="Yadav J.S."/>
            <person name="Pangilinan J."/>
            <person name="Larsson K.H."/>
            <person name="Matsuura K."/>
            <person name="Barry K."/>
            <person name="Labutti K."/>
            <person name="Kuo R."/>
            <person name="Ohm R.A."/>
            <person name="Bhattacharya S.S."/>
            <person name="Shirouzu T."/>
            <person name="Yoshinaga Y."/>
            <person name="Martin F.M."/>
            <person name="Grigoriev I.V."/>
            <person name="Hibbett D.S."/>
        </authorList>
    </citation>
    <scope>NUCLEOTIDE SEQUENCE [LARGE SCALE GENOMIC DNA]</scope>
    <source>
        <strain evidence="6 7">CBS 109695</strain>
    </source>
</reference>
<dbReference type="STRING" id="436010.A0A167XSQ4"/>
<protein>
    <submittedName>
        <fullName evidence="6">FabD/lysophospholipase-like protein</fullName>
    </submittedName>
</protein>
<evidence type="ECO:0000313" key="6">
    <source>
        <dbReference type="EMBL" id="KZP07527.1"/>
    </source>
</evidence>
<dbReference type="GO" id="GO:0016042">
    <property type="term" value="P:lipid catabolic process"/>
    <property type="evidence" value="ECO:0007669"/>
    <property type="project" value="UniProtKB-UniRule"/>
</dbReference>
<feature type="domain" description="PNPLA" evidence="5">
    <location>
        <begin position="420"/>
        <end position="637"/>
    </location>
</feature>
<evidence type="ECO:0000259" key="5">
    <source>
        <dbReference type="PROSITE" id="PS51635"/>
    </source>
</evidence>
<feature type="short sequence motif" description="GXGXXG" evidence="4">
    <location>
        <begin position="424"/>
        <end position="429"/>
    </location>
</feature>
<keyword evidence="2 4" id="KW-0442">Lipid degradation</keyword>
<dbReference type="InterPro" id="IPR016035">
    <property type="entry name" value="Acyl_Trfase/lysoPLipase"/>
</dbReference>
<keyword evidence="3 4" id="KW-0443">Lipid metabolism</keyword>
<dbReference type="AlphaFoldDB" id="A0A167XSQ4"/>
<dbReference type="Proteomes" id="UP000076532">
    <property type="component" value="Unassembled WGS sequence"/>
</dbReference>
<name>A0A167XSQ4_9AGAM</name>
<dbReference type="Gene3D" id="3.40.1090.10">
    <property type="entry name" value="Cytosolic phospholipase A2 catalytic domain"/>
    <property type="match status" value="1"/>
</dbReference>
<dbReference type="GO" id="GO:0016020">
    <property type="term" value="C:membrane"/>
    <property type="evidence" value="ECO:0007669"/>
    <property type="project" value="TreeGrafter"/>
</dbReference>
<sequence length="775" mass="86367">MSTGRQTPDLKHHPDAWLQSSQSEIANGGQKKVDDVEKKIWFKSQPLTREFCHRLTHLQLTTDSHDQGYANHRTAGSWSWFEVAILPSPDATEPRKAMDGEELVFHSHSNRLGCKTATRSHGVVFDRRSKLLANLEVGDVLAVRICARFQGWQNIADYGPKFDKTLEDGVYTFTPTTSCYVHSDSAEISSRMWFTSPAFDKQSIAGLEAVQLFSHSRHQGDHDAPDSWSWFDIAILENADATTPKVKNGVTLVWLSHANRGNHPEVVKCNGQLFDQDTPDKEEVAQDGTIATDGSDLSRAKEIHQIRGALEVGNVIAVRVCAQFAGWENHAEFAQLVVRISNEEKDPDPTVLPDLTDAYEEGIKMQEDIDRYFQLVSSNCQTRYHSETTPLAAGEQRADMVLNPPADAPPPYSGPPLRVLSLDGGGVRGVSSLRILRNIMRRIATSEGLSEADGDNKLRPCDYFDMMAGTSTGGLIALMLGQLEYTVKECEDAYDRITTKIFYKKQTWVTNEQAAFVSGQILYDYRPLVEEVKSMVKAKFGNEDMKMKDAMAHPKKTSQCKVLVMSALASNTADGNTAVQLRSYNFDAPNKEYDNWCIWEAARATSAAPVFFERLRRNGFEYVDGGLGWNNPIIAMGAELNHLYTKDYPKACVLSLGTGVPPSMKLTTGLASVAGFIQIATNSESAHLVMSTFYDPNYYRFNLSLHDSGDDSVSGLVPGRIYGTREEMVKYEQVMVAMDDYKNIPAIREMTDKYLGRIGEELNACAEKMYIASKK</sequence>
<dbReference type="InterPro" id="IPR002641">
    <property type="entry name" value="PNPLA_dom"/>
</dbReference>
<gene>
    <name evidence="6" type="ORF">FIBSPDRAFT_939476</name>
</gene>
<keyword evidence="1 4" id="KW-0378">Hydrolase</keyword>
<dbReference type="PANTHER" id="PTHR24185:SF1">
    <property type="entry name" value="CALCIUM-INDEPENDENT PHOSPHOLIPASE A2-GAMMA"/>
    <property type="match status" value="1"/>
</dbReference>
<dbReference type="PANTHER" id="PTHR24185">
    <property type="entry name" value="CALCIUM-INDEPENDENT PHOSPHOLIPASE A2-GAMMA"/>
    <property type="match status" value="1"/>
</dbReference>
<keyword evidence="7" id="KW-1185">Reference proteome</keyword>
<dbReference type="GO" id="GO:0019369">
    <property type="term" value="P:arachidonate metabolic process"/>
    <property type="evidence" value="ECO:0007669"/>
    <property type="project" value="TreeGrafter"/>
</dbReference>
<accession>A0A167XSQ4</accession>
<feature type="short sequence motif" description="DGA/G" evidence="4">
    <location>
        <begin position="624"/>
        <end position="626"/>
    </location>
</feature>
<evidence type="ECO:0000256" key="2">
    <source>
        <dbReference type="ARBA" id="ARBA00022963"/>
    </source>
</evidence>
<dbReference type="Pfam" id="PF01734">
    <property type="entry name" value="Patatin"/>
    <property type="match status" value="1"/>
</dbReference>
<proteinExistence type="predicted"/>
<dbReference type="GO" id="GO:0047499">
    <property type="term" value="F:calcium-independent phospholipase A2 activity"/>
    <property type="evidence" value="ECO:0007669"/>
    <property type="project" value="TreeGrafter"/>
</dbReference>
<evidence type="ECO:0000256" key="1">
    <source>
        <dbReference type="ARBA" id="ARBA00022801"/>
    </source>
</evidence>
<evidence type="ECO:0000256" key="3">
    <source>
        <dbReference type="ARBA" id="ARBA00023098"/>
    </source>
</evidence>
<dbReference type="SUPFAM" id="SSF52151">
    <property type="entry name" value="FabD/lysophospholipase-like"/>
    <property type="match status" value="1"/>
</dbReference>
<feature type="active site" description="Nucleophile" evidence="4">
    <location>
        <position position="471"/>
    </location>
</feature>
<organism evidence="6 7">
    <name type="scientific">Athelia psychrophila</name>
    <dbReference type="NCBI Taxonomy" id="1759441"/>
    <lineage>
        <taxon>Eukaryota</taxon>
        <taxon>Fungi</taxon>
        <taxon>Dikarya</taxon>
        <taxon>Basidiomycota</taxon>
        <taxon>Agaricomycotina</taxon>
        <taxon>Agaricomycetes</taxon>
        <taxon>Agaricomycetidae</taxon>
        <taxon>Atheliales</taxon>
        <taxon>Atheliaceae</taxon>
        <taxon>Athelia</taxon>
    </lineage>
</organism>
<dbReference type="OrthoDB" id="630895at2759"/>
<dbReference type="GO" id="GO:0046486">
    <property type="term" value="P:glycerolipid metabolic process"/>
    <property type="evidence" value="ECO:0007669"/>
    <property type="project" value="UniProtKB-ARBA"/>
</dbReference>
<evidence type="ECO:0000313" key="7">
    <source>
        <dbReference type="Proteomes" id="UP000076532"/>
    </source>
</evidence>
<feature type="active site" description="Proton acceptor" evidence="4">
    <location>
        <position position="624"/>
    </location>
</feature>
<evidence type="ECO:0000256" key="4">
    <source>
        <dbReference type="PROSITE-ProRule" id="PRU01161"/>
    </source>
</evidence>
<feature type="short sequence motif" description="GXSXG" evidence="4">
    <location>
        <begin position="469"/>
        <end position="473"/>
    </location>
</feature>
<dbReference type="EMBL" id="KV417748">
    <property type="protein sequence ID" value="KZP07527.1"/>
    <property type="molecule type" value="Genomic_DNA"/>
</dbReference>